<dbReference type="Proteomes" id="UP001347796">
    <property type="component" value="Unassembled WGS sequence"/>
</dbReference>
<keyword evidence="7" id="KW-1185">Reference proteome</keyword>
<organism evidence="6 7">
    <name type="scientific">Patella caerulea</name>
    <name type="common">Rayed Mediterranean limpet</name>
    <dbReference type="NCBI Taxonomy" id="87958"/>
    <lineage>
        <taxon>Eukaryota</taxon>
        <taxon>Metazoa</taxon>
        <taxon>Spiralia</taxon>
        <taxon>Lophotrochozoa</taxon>
        <taxon>Mollusca</taxon>
        <taxon>Gastropoda</taxon>
        <taxon>Patellogastropoda</taxon>
        <taxon>Patelloidea</taxon>
        <taxon>Patellidae</taxon>
        <taxon>Patella</taxon>
    </lineage>
</organism>
<dbReference type="PANTHER" id="PTHR28080:SF1">
    <property type="entry name" value="PEROXISOMAL BIOGENESIS FACTOR 3"/>
    <property type="match status" value="1"/>
</dbReference>
<dbReference type="InterPro" id="IPR006966">
    <property type="entry name" value="Peroxin-3"/>
</dbReference>
<dbReference type="Pfam" id="PF04882">
    <property type="entry name" value="Peroxin-3"/>
    <property type="match status" value="1"/>
</dbReference>
<dbReference type="PANTHER" id="PTHR28080">
    <property type="entry name" value="PEROXISOMAL BIOGENESIS FACTOR 3"/>
    <property type="match status" value="1"/>
</dbReference>
<evidence type="ECO:0000256" key="5">
    <source>
        <dbReference type="ARBA" id="ARBA00029630"/>
    </source>
</evidence>
<dbReference type="GO" id="GO:0045046">
    <property type="term" value="P:protein import into peroxisome membrane"/>
    <property type="evidence" value="ECO:0007669"/>
    <property type="project" value="TreeGrafter"/>
</dbReference>
<comment type="subunit">
    <text evidence="1">Interacts with PEX19.</text>
</comment>
<evidence type="ECO:0000256" key="2">
    <source>
        <dbReference type="ARBA" id="ARBA00014294"/>
    </source>
</evidence>
<evidence type="ECO:0000256" key="1">
    <source>
        <dbReference type="ARBA" id="ARBA00011494"/>
    </source>
</evidence>
<comment type="caution">
    <text evidence="6">The sequence shown here is derived from an EMBL/GenBank/DDBJ whole genome shotgun (WGS) entry which is preliminary data.</text>
</comment>
<comment type="function">
    <text evidence="4">Involved in peroxisome biosynthesis and integrity. Assembles membrane vesicles before the matrix proteins are translocated. As a docking factor for PEX19, is necessary for the import of peroxisomal membrane proteins in the peroxisomes.</text>
</comment>
<dbReference type="EMBL" id="JAZGQO010000008">
    <property type="protein sequence ID" value="KAK6180285.1"/>
    <property type="molecule type" value="Genomic_DNA"/>
</dbReference>
<reference evidence="6 7" key="1">
    <citation type="submission" date="2024-01" db="EMBL/GenBank/DDBJ databases">
        <title>The genome of the rayed Mediterranean limpet Patella caerulea (Linnaeus, 1758).</title>
        <authorList>
            <person name="Anh-Thu Weber A."/>
            <person name="Halstead-Nussloch G."/>
        </authorList>
    </citation>
    <scope>NUCLEOTIDE SEQUENCE [LARGE SCALE GENOMIC DNA]</scope>
    <source>
        <strain evidence="6">AATW-2023a</strain>
        <tissue evidence="6">Whole specimen</tissue>
    </source>
</reference>
<sequence length="196" mass="22843">MLGSIWNFVKRHKKKFIFSGVVVGGTWMMYKYLLKRLKEIREEEDKEYINVVRRQHHFDSNQRTCNMTVLSMIPNIREILINKLNTEEYTTQLKQSPANKLELWATLKVCSFSRTIASVYGCCLMSVILRVQLNVMGGYIFLDNSQDSKNGYIGRKHRTTKAVQERYLSLIKHFVGPGLVDLIEFVKTATAKELDR</sequence>
<dbReference type="GO" id="GO:0005778">
    <property type="term" value="C:peroxisomal membrane"/>
    <property type="evidence" value="ECO:0007669"/>
    <property type="project" value="InterPro"/>
</dbReference>
<dbReference type="GO" id="GO:0030674">
    <property type="term" value="F:protein-macromolecule adaptor activity"/>
    <property type="evidence" value="ECO:0007669"/>
    <property type="project" value="TreeGrafter"/>
</dbReference>
<gene>
    <name evidence="6" type="ORF">SNE40_012470</name>
</gene>
<evidence type="ECO:0000313" key="7">
    <source>
        <dbReference type="Proteomes" id="UP001347796"/>
    </source>
</evidence>
<evidence type="ECO:0000256" key="4">
    <source>
        <dbReference type="ARBA" id="ARBA00025338"/>
    </source>
</evidence>
<protein>
    <recommendedName>
        <fullName evidence="2">Peroxisomal biogenesis factor 3</fullName>
    </recommendedName>
    <alternativeName>
        <fullName evidence="5">Peroxisomal assembly protein PEX3</fullName>
    </alternativeName>
</protein>
<dbReference type="AlphaFoldDB" id="A0AAN8Q187"/>
<proteinExistence type="predicted"/>
<evidence type="ECO:0000256" key="3">
    <source>
        <dbReference type="ARBA" id="ARBA00022593"/>
    </source>
</evidence>
<accession>A0AAN8Q187</accession>
<evidence type="ECO:0000313" key="6">
    <source>
        <dbReference type="EMBL" id="KAK6180285.1"/>
    </source>
</evidence>
<name>A0AAN8Q187_PATCE</name>
<keyword evidence="3" id="KW-0962">Peroxisome biogenesis</keyword>